<organism evidence="1 2">
    <name type="scientific">Alteromonas mediterranea</name>
    <dbReference type="NCBI Taxonomy" id="314275"/>
    <lineage>
        <taxon>Bacteria</taxon>
        <taxon>Pseudomonadati</taxon>
        <taxon>Pseudomonadota</taxon>
        <taxon>Gammaproteobacteria</taxon>
        <taxon>Alteromonadales</taxon>
        <taxon>Alteromonadaceae</taxon>
        <taxon>Alteromonas/Salinimonas group</taxon>
        <taxon>Alteromonas</taxon>
    </lineage>
</organism>
<dbReference type="EMBL" id="CP013928">
    <property type="protein sequence ID" value="AMJ79767.1"/>
    <property type="molecule type" value="Genomic_DNA"/>
</dbReference>
<sequence length="126" mass="14568">MVNEDFEELKKRLGSASGTEWIAVMIDSTSDTGAYSIEEIYVIAEQYFIWGEGEFMDKKFWQMISNATNVKNQSEFFSKYKRVFDETKMDASKLNMAKAAFAELKRDAMLYAQGLDKDSEDFKFEA</sequence>
<accession>A0AAC8XM56</accession>
<dbReference type="AlphaFoldDB" id="A0AAC8XM56"/>
<protein>
    <submittedName>
        <fullName evidence="1">Uncharacterized protein</fullName>
    </submittedName>
</protein>
<proteinExistence type="predicted"/>
<evidence type="ECO:0000313" key="1">
    <source>
        <dbReference type="EMBL" id="AMJ79767.1"/>
    </source>
</evidence>
<dbReference type="RefSeq" id="WP_012519714.1">
    <property type="nucleotide sequence ID" value="NZ_CAKMLI010000032.1"/>
</dbReference>
<reference evidence="1 2" key="1">
    <citation type="submission" date="2015-12" db="EMBL/GenBank/DDBJ databases">
        <title>Intraspecies pangenome expansion in the marine bacterium Alteromonas.</title>
        <authorList>
            <person name="Lopez-Perez M."/>
            <person name="Rodriguez-Valera F."/>
        </authorList>
    </citation>
    <scope>NUCLEOTIDE SEQUENCE [LARGE SCALE GENOMIC DNA]</scope>
    <source>
        <strain evidence="1 2">UM8</strain>
    </source>
</reference>
<gene>
    <name evidence="1" type="ORF">AV942_16445</name>
</gene>
<evidence type="ECO:0000313" key="2">
    <source>
        <dbReference type="Proteomes" id="UP000061468"/>
    </source>
</evidence>
<name>A0AAC8XM56_9ALTE</name>
<dbReference type="Proteomes" id="UP000061468">
    <property type="component" value="Chromosome"/>
</dbReference>